<gene>
    <name evidence="1" type="ORF">GPA25_14420</name>
</gene>
<comment type="caution">
    <text evidence="1">The sequence shown here is derived from an EMBL/GenBank/DDBJ whole genome shotgun (WGS) entry which is preliminary data.</text>
</comment>
<accession>A0ABX1QD80</accession>
<dbReference type="PANTHER" id="PTHR33973:SF4">
    <property type="entry name" value="OS07G0153300 PROTEIN"/>
    <property type="match status" value="1"/>
</dbReference>
<protein>
    <submittedName>
        <fullName evidence="1">DUF1365 family protein</fullName>
    </submittedName>
</protein>
<sequence length="253" mass="28788">MAAVVCFGAVFHRRHAPADNRFTYPVAFLRLPLSRLGELSVPLLGIDRANVFSFRTADHGPRDGSALLRWLRELLARHGLAHVADGEVVLQTMPRVFGFVFNPVSFWFCHDRNGALRVVLAEVNNTFGEHHNYLVHHDDLRPIAPGDELVARKVFHVSPFFPVRGEYRFRFAGQASTHVAIIDYWDGDVRQLSTSVGGVARTLDGPAMARWLLRYPFMTLGVVTRIHWQALRLWTKKVGFFRKPLPPLEETTR</sequence>
<proteinExistence type="predicted"/>
<evidence type="ECO:0000313" key="1">
    <source>
        <dbReference type="EMBL" id="NMG75960.1"/>
    </source>
</evidence>
<dbReference type="PANTHER" id="PTHR33973">
    <property type="entry name" value="OS07G0153300 PROTEIN"/>
    <property type="match status" value="1"/>
</dbReference>
<reference evidence="1 2" key="1">
    <citation type="submission" date="2019-12" db="EMBL/GenBank/DDBJ databases">
        <title>Comparative genomics gives insights into the taxonomy of the Azoarcus-Aromatoleum group and reveals separate origins of nif in the plant-associated Azoarcus and non-plant-associated Aromatoleum sub-groups.</title>
        <authorList>
            <person name="Lafos M."/>
            <person name="Maluk M."/>
            <person name="Batista M."/>
            <person name="Junghare M."/>
            <person name="Carmona M."/>
            <person name="Faoro H."/>
            <person name="Cruz L.M."/>
            <person name="Battistoni F."/>
            <person name="De Souza E."/>
            <person name="Pedrosa F."/>
            <person name="Chen W.-M."/>
            <person name="Poole P.S."/>
            <person name="Dixon R.A."/>
            <person name="James E.K."/>
        </authorList>
    </citation>
    <scope>NUCLEOTIDE SEQUENCE [LARGE SCALE GENOMIC DNA]</scope>
    <source>
        <strain evidence="1 2">22Lin</strain>
    </source>
</reference>
<dbReference type="Pfam" id="PF07103">
    <property type="entry name" value="DUF1365"/>
    <property type="match status" value="1"/>
</dbReference>
<dbReference type="Proteomes" id="UP000648984">
    <property type="component" value="Unassembled WGS sequence"/>
</dbReference>
<organism evidence="1 2">
    <name type="scientific">Aromatoleum diolicum</name>
    <dbReference type="NCBI Taxonomy" id="75796"/>
    <lineage>
        <taxon>Bacteria</taxon>
        <taxon>Pseudomonadati</taxon>
        <taxon>Pseudomonadota</taxon>
        <taxon>Betaproteobacteria</taxon>
        <taxon>Rhodocyclales</taxon>
        <taxon>Rhodocyclaceae</taxon>
        <taxon>Aromatoleum</taxon>
    </lineage>
</organism>
<keyword evidence="2" id="KW-1185">Reference proteome</keyword>
<evidence type="ECO:0000313" key="2">
    <source>
        <dbReference type="Proteomes" id="UP000648984"/>
    </source>
</evidence>
<name>A0ABX1QD80_9RHOO</name>
<dbReference type="EMBL" id="WTVQ01000024">
    <property type="protein sequence ID" value="NMG75960.1"/>
    <property type="molecule type" value="Genomic_DNA"/>
</dbReference>
<dbReference type="InterPro" id="IPR010775">
    <property type="entry name" value="DUF1365"/>
</dbReference>